<dbReference type="NCBIfam" id="NF033504">
    <property type="entry name" value="Ni_dep_LarA"/>
    <property type="match status" value="1"/>
</dbReference>
<dbReference type="EMBL" id="CP011232">
    <property type="protein sequence ID" value="AKI97425.1"/>
    <property type="molecule type" value="Genomic_DNA"/>
</dbReference>
<dbReference type="PANTHER" id="PTHR33171:SF17">
    <property type="entry name" value="LARA-LIKE N-TERMINAL DOMAIN-CONTAINING PROTEIN"/>
    <property type="match status" value="1"/>
</dbReference>
<keyword evidence="4" id="KW-1185">Reference proteome</keyword>
<protein>
    <submittedName>
        <fullName evidence="3">Uncharacterized protein</fullName>
    </submittedName>
</protein>
<accession>A0A0G2Z743</accession>
<dbReference type="InterPro" id="IPR047926">
    <property type="entry name" value="Ni_dep_LarA"/>
</dbReference>
<dbReference type="InterPro" id="IPR048068">
    <property type="entry name" value="LarA-like"/>
</dbReference>
<feature type="domain" description="Lactate racemase C-terminal" evidence="2">
    <location>
        <begin position="271"/>
        <end position="411"/>
    </location>
</feature>
<dbReference type="Gene3D" id="3.40.50.11440">
    <property type="match status" value="1"/>
</dbReference>
<organism evidence="3 4">
    <name type="scientific">Kosmotoga pacifica</name>
    <dbReference type="NCBI Taxonomy" id="1330330"/>
    <lineage>
        <taxon>Bacteria</taxon>
        <taxon>Thermotogati</taxon>
        <taxon>Thermotogota</taxon>
        <taxon>Thermotogae</taxon>
        <taxon>Kosmotogales</taxon>
        <taxon>Kosmotogaceae</taxon>
        <taxon>Kosmotoga</taxon>
    </lineage>
</organism>
<dbReference type="PANTHER" id="PTHR33171">
    <property type="entry name" value="LAR_N DOMAIN-CONTAINING PROTEIN"/>
    <property type="match status" value="1"/>
</dbReference>
<evidence type="ECO:0000313" key="3">
    <source>
        <dbReference type="EMBL" id="AKI97425.1"/>
    </source>
</evidence>
<dbReference type="AlphaFoldDB" id="A0A0G2Z743"/>
<dbReference type="OrthoDB" id="9770545at2"/>
<dbReference type="InterPro" id="IPR018657">
    <property type="entry name" value="LarA-like_N"/>
</dbReference>
<name>A0A0G2Z743_9BACT</name>
<feature type="domain" description="LarA-like N-terminal" evidence="1">
    <location>
        <begin position="8"/>
        <end position="204"/>
    </location>
</feature>
<reference evidence="3 4" key="1">
    <citation type="submission" date="2015-04" db="EMBL/GenBank/DDBJ databases">
        <title>Complete Genome Sequence of Kosmotoga pacifica SLHLJ1.</title>
        <authorList>
            <person name="Jiang L.J."/>
            <person name="Shao Z.Z."/>
            <person name="Jebbar M."/>
        </authorList>
    </citation>
    <scope>NUCLEOTIDE SEQUENCE [LARGE SCALE GENOMIC DNA]</scope>
    <source>
        <strain evidence="3 4">SLHLJ1</strain>
    </source>
</reference>
<dbReference type="InterPro" id="IPR029063">
    <property type="entry name" value="SAM-dependent_MTases_sf"/>
</dbReference>
<dbReference type="Gene3D" id="3.90.226.30">
    <property type="match status" value="1"/>
</dbReference>
<sequence>MHVFELPYGDSTIKLTLPDKGFIGEFYPRRQSTTDVGDVLIERALDNPIGTRRLEELVRPGQKVVIVTSDLTRPCPSDVLLPHILDRLNSAGVSDEYITIVIALGLHRKMSVEELQKAVGKEVYQRVRVLNHDVDDTVHVGTTGRGTEVEIFRPVAEADFRICLGNVEFHYFAGFSGGAKAILPGVASARTIRQNHSHMMENGAEAAHIYDNPVRMDIEEGVSFVGIDFILNVVVDEHHRVIDAVAGDWIKAHRVLSERLEKTGTVAVEEALDIAIVSAGGHPKDINLYQAQKAIDNCAGVLKPGGRMILLARCPEKFGSETFRKWMTSGKRPAELVEDLKRNFVLGGHKAAAISKVVLKTSEIFLVTNEEFAGEKLVGIECFSDPVEAIEAAFSEKGADAKYAVFPLGASTLPRIK</sequence>
<dbReference type="Pfam" id="PF21113">
    <property type="entry name" value="LarA_C"/>
    <property type="match status" value="1"/>
</dbReference>
<dbReference type="PATRIC" id="fig|1330330.3.peg.1195"/>
<gene>
    <name evidence="3" type="ORF">IX53_05900</name>
</gene>
<proteinExistence type="predicted"/>
<dbReference type="STRING" id="1330330.IX53_05900"/>
<dbReference type="InterPro" id="IPR043166">
    <property type="entry name" value="LarA-like_C"/>
</dbReference>
<evidence type="ECO:0000259" key="2">
    <source>
        <dbReference type="Pfam" id="PF21113"/>
    </source>
</evidence>
<dbReference type="InterPro" id="IPR048520">
    <property type="entry name" value="LarA_C"/>
</dbReference>
<dbReference type="GO" id="GO:0050043">
    <property type="term" value="F:lactate racemase activity"/>
    <property type="evidence" value="ECO:0007669"/>
    <property type="project" value="InterPro"/>
</dbReference>
<dbReference type="Pfam" id="PF09861">
    <property type="entry name" value="Lar_N"/>
    <property type="match status" value="1"/>
</dbReference>
<dbReference type="SUPFAM" id="SSF53335">
    <property type="entry name" value="S-adenosyl-L-methionine-dependent methyltransferases"/>
    <property type="match status" value="1"/>
</dbReference>
<evidence type="ECO:0000313" key="4">
    <source>
        <dbReference type="Proteomes" id="UP000035159"/>
    </source>
</evidence>
<dbReference type="Proteomes" id="UP000035159">
    <property type="component" value="Chromosome"/>
</dbReference>
<dbReference type="KEGG" id="kpf:IX53_05900"/>
<evidence type="ECO:0000259" key="1">
    <source>
        <dbReference type="Pfam" id="PF09861"/>
    </source>
</evidence>
<dbReference type="RefSeq" id="WP_047754559.1">
    <property type="nucleotide sequence ID" value="NZ_CAJUHA010000015.1"/>
</dbReference>